<keyword evidence="3" id="KW-1185">Reference proteome</keyword>
<dbReference type="RefSeq" id="WP_367844309.1">
    <property type="nucleotide sequence ID" value="NZ_JBFOHL010000005.1"/>
</dbReference>
<reference evidence="2 3" key="1">
    <citation type="submission" date="2024-06" db="EMBL/GenBank/DDBJ databases">
        <authorList>
            <person name="Woo H."/>
        </authorList>
    </citation>
    <scope>NUCLEOTIDE SEQUENCE [LARGE SCALE GENOMIC DNA]</scope>
    <source>
        <strain evidence="2 3">S2-g</strain>
    </source>
</reference>
<organism evidence="2 3">
    <name type="scientific">Rhodanobacter geophilus</name>
    <dbReference type="NCBI Taxonomy" id="3162488"/>
    <lineage>
        <taxon>Bacteria</taxon>
        <taxon>Pseudomonadati</taxon>
        <taxon>Pseudomonadota</taxon>
        <taxon>Gammaproteobacteria</taxon>
        <taxon>Lysobacterales</taxon>
        <taxon>Rhodanobacteraceae</taxon>
        <taxon>Rhodanobacter</taxon>
    </lineage>
</organism>
<feature type="domain" description="JmjC" evidence="1">
    <location>
        <begin position="118"/>
        <end position="275"/>
    </location>
</feature>
<name>A0ABV3QN22_9GAMM</name>
<sequence>MGATGIDAQARPEVRAQRRVALERRTAADLPYPDFVRDYIARNRPVVVENALPACPARQQWTPEYFRERFGAKRIQVSPSEQMTFADFIDAVLASREDAPGPYMYRLFIGPHMPELLPELEPLNPYAFPRRLASPLMPRQWRRPDGYLKLLIGGVGGRFPFLHYDLENAHATITEIHGDKEFILYPPADAAFLYPRPDMPNQSAIPDVRQVDLARFPLYERATQYHTVLHPGDMVFVPSRWWHGARTLSPSVSICQNVLDGSNWGGYVDELCSRKSGLPEAKRHAKRAYLTALGGVLSVLERWPRRAAASATGSVGRAARLAPVSYAEAGDSTTWAVADWKAR</sequence>
<dbReference type="PANTHER" id="PTHR12461">
    <property type="entry name" value="HYPOXIA-INDUCIBLE FACTOR 1 ALPHA INHIBITOR-RELATED"/>
    <property type="match status" value="1"/>
</dbReference>
<dbReference type="PROSITE" id="PS51184">
    <property type="entry name" value="JMJC"/>
    <property type="match status" value="1"/>
</dbReference>
<dbReference type="PANTHER" id="PTHR12461:SF105">
    <property type="entry name" value="HYPOXIA-INDUCIBLE FACTOR 1-ALPHA INHIBITOR"/>
    <property type="match status" value="1"/>
</dbReference>
<dbReference type="SMART" id="SM00558">
    <property type="entry name" value="JmjC"/>
    <property type="match status" value="1"/>
</dbReference>
<evidence type="ECO:0000313" key="3">
    <source>
        <dbReference type="Proteomes" id="UP001556170"/>
    </source>
</evidence>
<gene>
    <name evidence="2" type="ORF">ABQJ56_07140</name>
</gene>
<evidence type="ECO:0000259" key="1">
    <source>
        <dbReference type="PROSITE" id="PS51184"/>
    </source>
</evidence>
<dbReference type="EMBL" id="JBFOHL010000005">
    <property type="protein sequence ID" value="MEW9624001.1"/>
    <property type="molecule type" value="Genomic_DNA"/>
</dbReference>
<dbReference type="Proteomes" id="UP001556170">
    <property type="component" value="Unassembled WGS sequence"/>
</dbReference>
<dbReference type="Pfam" id="PF13621">
    <property type="entry name" value="Cupin_8"/>
    <property type="match status" value="1"/>
</dbReference>
<dbReference type="InterPro" id="IPR041667">
    <property type="entry name" value="Cupin_8"/>
</dbReference>
<dbReference type="InterPro" id="IPR003347">
    <property type="entry name" value="JmjC_dom"/>
</dbReference>
<accession>A0ABV3QN22</accession>
<dbReference type="Gene3D" id="2.60.120.650">
    <property type="entry name" value="Cupin"/>
    <property type="match status" value="1"/>
</dbReference>
<protein>
    <submittedName>
        <fullName evidence="2">Cupin-like domain-containing protein</fullName>
    </submittedName>
</protein>
<dbReference type="SUPFAM" id="SSF51197">
    <property type="entry name" value="Clavaminate synthase-like"/>
    <property type="match status" value="1"/>
</dbReference>
<evidence type="ECO:0000313" key="2">
    <source>
        <dbReference type="EMBL" id="MEW9624001.1"/>
    </source>
</evidence>
<comment type="caution">
    <text evidence="2">The sequence shown here is derived from an EMBL/GenBank/DDBJ whole genome shotgun (WGS) entry which is preliminary data.</text>
</comment>
<proteinExistence type="predicted"/>